<dbReference type="Pfam" id="PF04542">
    <property type="entry name" value="Sigma70_r2"/>
    <property type="match status" value="1"/>
</dbReference>
<evidence type="ECO:0000256" key="4">
    <source>
        <dbReference type="ARBA" id="ARBA00023163"/>
    </source>
</evidence>
<dbReference type="NCBIfam" id="TIGR02989">
    <property type="entry name" value="Sig-70_gvs1"/>
    <property type="match status" value="1"/>
</dbReference>
<dbReference type="EMBL" id="SJPG01000001">
    <property type="protein sequence ID" value="TWT60648.1"/>
    <property type="molecule type" value="Genomic_DNA"/>
</dbReference>
<protein>
    <submittedName>
        <fullName evidence="6">ECF RNA polymerase sigma factor SigR</fullName>
    </submittedName>
</protein>
<dbReference type="RefSeq" id="WP_146502742.1">
    <property type="nucleotide sequence ID" value="NZ_SJPG01000001.1"/>
</dbReference>
<dbReference type="InterPro" id="IPR014331">
    <property type="entry name" value="RNA_pol_sigma70_ECF_RHOBA"/>
</dbReference>
<organism evidence="6 7">
    <name type="scientific">Rubinisphaera italica</name>
    <dbReference type="NCBI Taxonomy" id="2527969"/>
    <lineage>
        <taxon>Bacteria</taxon>
        <taxon>Pseudomonadati</taxon>
        <taxon>Planctomycetota</taxon>
        <taxon>Planctomycetia</taxon>
        <taxon>Planctomycetales</taxon>
        <taxon>Planctomycetaceae</taxon>
        <taxon>Rubinisphaera</taxon>
    </lineage>
</organism>
<dbReference type="InterPro" id="IPR013325">
    <property type="entry name" value="RNA_pol_sigma_r2"/>
</dbReference>
<comment type="caution">
    <text evidence="6">The sequence shown here is derived from an EMBL/GenBank/DDBJ whole genome shotgun (WGS) entry which is preliminary data.</text>
</comment>
<dbReference type="PANTHER" id="PTHR43133">
    <property type="entry name" value="RNA POLYMERASE ECF-TYPE SIGMA FACTO"/>
    <property type="match status" value="1"/>
</dbReference>
<dbReference type="OrthoDB" id="6383365at2"/>
<dbReference type="Proteomes" id="UP000316095">
    <property type="component" value="Unassembled WGS sequence"/>
</dbReference>
<keyword evidence="4" id="KW-0804">Transcription</keyword>
<dbReference type="InterPro" id="IPR007627">
    <property type="entry name" value="RNA_pol_sigma70_r2"/>
</dbReference>
<feature type="domain" description="RNA polymerase sigma-70 region 2" evidence="5">
    <location>
        <begin position="20"/>
        <end position="85"/>
    </location>
</feature>
<dbReference type="InterPro" id="IPR039425">
    <property type="entry name" value="RNA_pol_sigma-70-like"/>
</dbReference>
<evidence type="ECO:0000313" key="7">
    <source>
        <dbReference type="Proteomes" id="UP000316095"/>
    </source>
</evidence>
<evidence type="ECO:0000256" key="2">
    <source>
        <dbReference type="ARBA" id="ARBA00023015"/>
    </source>
</evidence>
<dbReference type="NCBIfam" id="TIGR02937">
    <property type="entry name" value="sigma70-ECF"/>
    <property type="match status" value="1"/>
</dbReference>
<reference evidence="6 7" key="1">
    <citation type="submission" date="2019-02" db="EMBL/GenBank/DDBJ databases">
        <title>Deep-cultivation of Planctomycetes and their phenomic and genomic characterization uncovers novel biology.</title>
        <authorList>
            <person name="Wiegand S."/>
            <person name="Jogler M."/>
            <person name="Boedeker C."/>
            <person name="Pinto D."/>
            <person name="Vollmers J."/>
            <person name="Rivas-Marin E."/>
            <person name="Kohn T."/>
            <person name="Peeters S.H."/>
            <person name="Heuer A."/>
            <person name="Rast P."/>
            <person name="Oberbeckmann S."/>
            <person name="Bunk B."/>
            <person name="Jeske O."/>
            <person name="Meyerdierks A."/>
            <person name="Storesund J.E."/>
            <person name="Kallscheuer N."/>
            <person name="Luecker S."/>
            <person name="Lage O.M."/>
            <person name="Pohl T."/>
            <person name="Merkel B.J."/>
            <person name="Hornburger P."/>
            <person name="Mueller R.-W."/>
            <person name="Bruemmer F."/>
            <person name="Labrenz M."/>
            <person name="Spormann A.M."/>
            <person name="Op Den Camp H."/>
            <person name="Overmann J."/>
            <person name="Amann R."/>
            <person name="Jetten M.S.M."/>
            <person name="Mascher T."/>
            <person name="Medema M.H."/>
            <person name="Devos D.P."/>
            <person name="Kaster A.-K."/>
            <person name="Ovreas L."/>
            <person name="Rohde M."/>
            <person name="Galperin M.Y."/>
            <person name="Jogler C."/>
        </authorList>
    </citation>
    <scope>NUCLEOTIDE SEQUENCE [LARGE SCALE GENOMIC DNA]</scope>
    <source>
        <strain evidence="6 7">Pan54</strain>
    </source>
</reference>
<evidence type="ECO:0000256" key="1">
    <source>
        <dbReference type="ARBA" id="ARBA00010641"/>
    </source>
</evidence>
<dbReference type="GO" id="GO:0006352">
    <property type="term" value="P:DNA-templated transcription initiation"/>
    <property type="evidence" value="ECO:0007669"/>
    <property type="project" value="InterPro"/>
</dbReference>
<dbReference type="InterPro" id="IPR036388">
    <property type="entry name" value="WH-like_DNA-bd_sf"/>
</dbReference>
<keyword evidence="3" id="KW-0731">Sigma factor</keyword>
<dbReference type="SUPFAM" id="SSF88946">
    <property type="entry name" value="Sigma2 domain of RNA polymerase sigma factors"/>
    <property type="match status" value="1"/>
</dbReference>
<dbReference type="AlphaFoldDB" id="A0A5C5XCX6"/>
<gene>
    <name evidence="6" type="primary">sigR</name>
    <name evidence="6" type="ORF">Pan54_13620</name>
</gene>
<dbReference type="InterPro" id="IPR014284">
    <property type="entry name" value="RNA_pol_sigma-70_dom"/>
</dbReference>
<dbReference type="SUPFAM" id="SSF88659">
    <property type="entry name" value="Sigma3 and sigma4 domains of RNA polymerase sigma factors"/>
    <property type="match status" value="1"/>
</dbReference>
<keyword evidence="2" id="KW-0805">Transcription regulation</keyword>
<keyword evidence="7" id="KW-1185">Reference proteome</keyword>
<evidence type="ECO:0000259" key="5">
    <source>
        <dbReference type="Pfam" id="PF04542"/>
    </source>
</evidence>
<evidence type="ECO:0000313" key="6">
    <source>
        <dbReference type="EMBL" id="TWT60648.1"/>
    </source>
</evidence>
<proteinExistence type="inferred from homology"/>
<comment type="similarity">
    <text evidence="1">Belongs to the sigma-70 factor family. ECF subfamily.</text>
</comment>
<dbReference type="Gene3D" id="1.10.10.10">
    <property type="entry name" value="Winged helix-like DNA-binding domain superfamily/Winged helix DNA-binding domain"/>
    <property type="match status" value="1"/>
</dbReference>
<evidence type="ECO:0000256" key="3">
    <source>
        <dbReference type="ARBA" id="ARBA00023082"/>
    </source>
</evidence>
<dbReference type="InterPro" id="IPR013324">
    <property type="entry name" value="RNA_pol_sigma_r3/r4-like"/>
</dbReference>
<dbReference type="PANTHER" id="PTHR43133:SF51">
    <property type="entry name" value="RNA POLYMERASE SIGMA FACTOR"/>
    <property type="match status" value="1"/>
</dbReference>
<dbReference type="Gene3D" id="1.10.1740.10">
    <property type="match status" value="1"/>
</dbReference>
<dbReference type="GO" id="GO:0016987">
    <property type="term" value="F:sigma factor activity"/>
    <property type="evidence" value="ECO:0007669"/>
    <property type="project" value="UniProtKB-KW"/>
</dbReference>
<name>A0A5C5XCX6_9PLAN</name>
<accession>A0A5C5XCX6</accession>
<sequence length="181" mass="20841">MNNNKNQISDNESEEHVRLIAQAQLRLHAYILALVGRPSDAEDLLQETNVILWRKRHTFQPGTNFYAWAFKIAQLQVLANRSKQHRSKVQFDADLLNQIADIANEESKHYDQRADALLTCLKKLPEEQRLLITRRYQPDVAVHSLAAEMGKTANAVSESLRRIREALRLCIERTLASEVRS</sequence>